<comment type="similarity">
    <text evidence="2">Belongs to the CD225/Dispanin family.</text>
</comment>
<evidence type="ECO:0000256" key="3">
    <source>
        <dbReference type="ARBA" id="ARBA00022692"/>
    </source>
</evidence>
<keyword evidence="3 7" id="KW-0812">Transmembrane</keyword>
<dbReference type="InterPro" id="IPR051423">
    <property type="entry name" value="CD225/Dispanin"/>
</dbReference>
<evidence type="ECO:0000256" key="6">
    <source>
        <dbReference type="SAM" id="MobiDB-lite"/>
    </source>
</evidence>
<evidence type="ECO:0000313" key="9">
    <source>
        <dbReference type="Proteomes" id="UP000735302"/>
    </source>
</evidence>
<dbReference type="AlphaFoldDB" id="A0AAV4A2Z3"/>
<feature type="compositionally biased region" description="Low complexity" evidence="6">
    <location>
        <begin position="52"/>
        <end position="76"/>
    </location>
</feature>
<name>A0AAV4A2Z3_9GAST</name>
<dbReference type="InterPro" id="IPR007593">
    <property type="entry name" value="CD225/Dispanin_fam"/>
</dbReference>
<dbReference type="GO" id="GO:0016020">
    <property type="term" value="C:membrane"/>
    <property type="evidence" value="ECO:0007669"/>
    <property type="project" value="UniProtKB-SubCell"/>
</dbReference>
<evidence type="ECO:0000256" key="2">
    <source>
        <dbReference type="ARBA" id="ARBA00006843"/>
    </source>
</evidence>
<organism evidence="8 9">
    <name type="scientific">Plakobranchus ocellatus</name>
    <dbReference type="NCBI Taxonomy" id="259542"/>
    <lineage>
        <taxon>Eukaryota</taxon>
        <taxon>Metazoa</taxon>
        <taxon>Spiralia</taxon>
        <taxon>Lophotrochozoa</taxon>
        <taxon>Mollusca</taxon>
        <taxon>Gastropoda</taxon>
        <taxon>Heterobranchia</taxon>
        <taxon>Euthyneura</taxon>
        <taxon>Panpulmonata</taxon>
        <taxon>Sacoglossa</taxon>
        <taxon>Placobranchoidea</taxon>
        <taxon>Plakobranchidae</taxon>
        <taxon>Plakobranchus</taxon>
    </lineage>
</organism>
<gene>
    <name evidence="8" type="ORF">PoB_002754300</name>
</gene>
<feature type="compositionally biased region" description="Basic and acidic residues" evidence="6">
    <location>
        <begin position="1"/>
        <end position="11"/>
    </location>
</feature>
<comment type="subcellular location">
    <subcellularLocation>
        <location evidence="1">Membrane</location>
    </subcellularLocation>
</comment>
<feature type="compositionally biased region" description="Pro residues" evidence="6">
    <location>
        <begin position="28"/>
        <end position="51"/>
    </location>
</feature>
<proteinExistence type="inferred from homology"/>
<dbReference type="Proteomes" id="UP000735302">
    <property type="component" value="Unassembled WGS sequence"/>
</dbReference>
<keyword evidence="9" id="KW-1185">Reference proteome</keyword>
<feature type="region of interest" description="Disordered" evidence="6">
    <location>
        <begin position="1"/>
        <end position="76"/>
    </location>
</feature>
<comment type="caution">
    <text evidence="8">The sequence shown here is derived from an EMBL/GenBank/DDBJ whole genome shotgun (WGS) entry which is preliminary data.</text>
</comment>
<evidence type="ECO:0000256" key="7">
    <source>
        <dbReference type="SAM" id="Phobius"/>
    </source>
</evidence>
<dbReference type="PANTHER" id="PTHR14948:SF25">
    <property type="entry name" value="DUF4190 DOMAIN-CONTAINING PROTEIN"/>
    <property type="match status" value="1"/>
</dbReference>
<evidence type="ECO:0000256" key="5">
    <source>
        <dbReference type="ARBA" id="ARBA00023136"/>
    </source>
</evidence>
<feature type="transmembrane region" description="Helical" evidence="7">
    <location>
        <begin position="155"/>
        <end position="181"/>
    </location>
</feature>
<dbReference type="PANTHER" id="PTHR14948">
    <property type="entry name" value="NG5"/>
    <property type="match status" value="1"/>
</dbReference>
<reference evidence="8 9" key="1">
    <citation type="journal article" date="2021" name="Elife">
        <title>Chloroplast acquisition without the gene transfer in kleptoplastic sea slugs, Plakobranchus ocellatus.</title>
        <authorList>
            <person name="Maeda T."/>
            <person name="Takahashi S."/>
            <person name="Yoshida T."/>
            <person name="Shimamura S."/>
            <person name="Takaki Y."/>
            <person name="Nagai Y."/>
            <person name="Toyoda A."/>
            <person name="Suzuki Y."/>
            <person name="Arimoto A."/>
            <person name="Ishii H."/>
            <person name="Satoh N."/>
            <person name="Nishiyama T."/>
            <person name="Hasebe M."/>
            <person name="Maruyama T."/>
            <person name="Minagawa J."/>
            <person name="Obokata J."/>
            <person name="Shigenobu S."/>
        </authorList>
    </citation>
    <scope>NUCLEOTIDE SEQUENCE [LARGE SCALE GENOMIC DNA]</scope>
</reference>
<dbReference type="EMBL" id="BLXT01003184">
    <property type="protein sequence ID" value="GFO01038.1"/>
    <property type="molecule type" value="Genomic_DNA"/>
</dbReference>
<evidence type="ECO:0000256" key="1">
    <source>
        <dbReference type="ARBA" id="ARBA00004370"/>
    </source>
</evidence>
<accession>A0AAV4A2Z3</accession>
<evidence type="ECO:0000256" key="4">
    <source>
        <dbReference type="ARBA" id="ARBA00022989"/>
    </source>
</evidence>
<dbReference type="Pfam" id="PF04505">
    <property type="entry name" value="CD225"/>
    <property type="match status" value="1"/>
</dbReference>
<keyword evidence="4 7" id="KW-1133">Transmembrane helix</keyword>
<protein>
    <submittedName>
        <fullName evidence="8">Proline-rich transmembrane protein 1</fullName>
    </submittedName>
</protein>
<keyword evidence="5 7" id="KW-0472">Membrane</keyword>
<evidence type="ECO:0000313" key="8">
    <source>
        <dbReference type="EMBL" id="GFO01038.1"/>
    </source>
</evidence>
<feature type="transmembrane region" description="Helical" evidence="7">
    <location>
        <begin position="109"/>
        <end position="128"/>
    </location>
</feature>
<sequence length="197" mass="21685">MDTNKILKDEQPPPYDGSFNPAAAYPQPQQPYPQQPQPQQPFPQQPQPQQPFPQQRQPQQQFPQHQQPQAQYGYGYGYPAQQQQTTQNTVVVMSQPTPQPAPVYVQDNMVISIISIFFCCLLGIIATVQASESRDSLRRGDVASAQRLSRSARKLAIAGIVVGSVCAGLSILFSILVPIIVVSSADNSYSYSSSDGY</sequence>